<dbReference type="InterPro" id="IPR036425">
    <property type="entry name" value="MoaB/Mog-like_dom_sf"/>
</dbReference>
<dbReference type="InterPro" id="IPR036688">
    <property type="entry name" value="MoeA_C_domain_IV_sf"/>
</dbReference>
<comment type="function">
    <text evidence="1 6">Catalyzes the insertion of molybdate into adenylated molybdopterin with the concomitant release of AMP.</text>
</comment>
<name>A0ABV6SE38_9SPHN</name>
<dbReference type="NCBIfam" id="TIGR00177">
    <property type="entry name" value="molyb_syn"/>
    <property type="match status" value="1"/>
</dbReference>
<dbReference type="PANTHER" id="PTHR10192">
    <property type="entry name" value="MOLYBDOPTERIN BIOSYNTHESIS PROTEIN"/>
    <property type="match status" value="1"/>
</dbReference>
<dbReference type="Gene3D" id="3.40.980.10">
    <property type="entry name" value="MoaB/Mog-like domain"/>
    <property type="match status" value="1"/>
</dbReference>
<dbReference type="InterPro" id="IPR008284">
    <property type="entry name" value="MoCF_biosynth_CS"/>
</dbReference>
<keyword evidence="4 6" id="KW-0501">Molybdenum cofactor biosynthesis</keyword>
<comment type="pathway">
    <text evidence="2 6">Cofactor biosynthesis; molybdopterin biosynthesis.</text>
</comment>
<protein>
    <recommendedName>
        <fullName evidence="6">Molybdopterin molybdenumtransferase</fullName>
        <ecNumber evidence="6">2.10.1.1</ecNumber>
    </recommendedName>
</protein>
<evidence type="ECO:0000256" key="3">
    <source>
        <dbReference type="ARBA" id="ARBA00010763"/>
    </source>
</evidence>
<dbReference type="Gene3D" id="2.170.190.11">
    <property type="entry name" value="Molybdopterin biosynthesis moea protein, domain 3"/>
    <property type="match status" value="1"/>
</dbReference>
<proteinExistence type="inferred from homology"/>
<organism evidence="8 9">
    <name type="scientific">Novosphingobium clariflavum</name>
    <dbReference type="NCBI Taxonomy" id="2029884"/>
    <lineage>
        <taxon>Bacteria</taxon>
        <taxon>Pseudomonadati</taxon>
        <taxon>Pseudomonadota</taxon>
        <taxon>Alphaproteobacteria</taxon>
        <taxon>Sphingomonadales</taxon>
        <taxon>Sphingomonadaceae</taxon>
        <taxon>Novosphingobium</taxon>
    </lineage>
</organism>
<evidence type="ECO:0000256" key="4">
    <source>
        <dbReference type="ARBA" id="ARBA00023150"/>
    </source>
</evidence>
<keyword evidence="9" id="KW-1185">Reference proteome</keyword>
<evidence type="ECO:0000313" key="8">
    <source>
        <dbReference type="EMBL" id="MFC0686323.1"/>
    </source>
</evidence>
<gene>
    <name evidence="8" type="ORF">ACFFF8_17190</name>
</gene>
<dbReference type="PROSITE" id="PS01079">
    <property type="entry name" value="MOCF_BIOSYNTHESIS_2"/>
    <property type="match status" value="1"/>
</dbReference>
<dbReference type="Pfam" id="PF03453">
    <property type="entry name" value="MoeA_N"/>
    <property type="match status" value="1"/>
</dbReference>
<dbReference type="Pfam" id="PF00994">
    <property type="entry name" value="MoCF_biosynth"/>
    <property type="match status" value="1"/>
</dbReference>
<comment type="catalytic activity">
    <reaction evidence="5">
        <text>adenylyl-molybdopterin + molybdate = Mo-molybdopterin + AMP + H(+)</text>
        <dbReference type="Rhea" id="RHEA:35047"/>
        <dbReference type="ChEBI" id="CHEBI:15378"/>
        <dbReference type="ChEBI" id="CHEBI:36264"/>
        <dbReference type="ChEBI" id="CHEBI:62727"/>
        <dbReference type="ChEBI" id="CHEBI:71302"/>
        <dbReference type="ChEBI" id="CHEBI:456215"/>
        <dbReference type="EC" id="2.10.1.1"/>
    </reaction>
</comment>
<dbReference type="RefSeq" id="WP_267221857.1">
    <property type="nucleotide sequence ID" value="NZ_JAPCWC010000012.1"/>
</dbReference>
<evidence type="ECO:0000259" key="7">
    <source>
        <dbReference type="SMART" id="SM00852"/>
    </source>
</evidence>
<dbReference type="Gene3D" id="2.40.340.10">
    <property type="entry name" value="MoeA, C-terminal, domain IV"/>
    <property type="match status" value="1"/>
</dbReference>
<evidence type="ECO:0000256" key="6">
    <source>
        <dbReference type="RuleBase" id="RU365090"/>
    </source>
</evidence>
<comment type="similarity">
    <text evidence="3 6">Belongs to the MoeA family.</text>
</comment>
<keyword evidence="6" id="KW-0808">Transferase</keyword>
<evidence type="ECO:0000256" key="5">
    <source>
        <dbReference type="ARBA" id="ARBA00047317"/>
    </source>
</evidence>
<dbReference type="InterPro" id="IPR038987">
    <property type="entry name" value="MoeA-like"/>
</dbReference>
<sequence>MIQDCSPARLGFSEAFAAISARVLPLGCETVASHAASGRILAERVFAQRDHPPFAMAAMDGFAVAREDAGGSGERHLRLGAPQFAGDRAEPLSSGEARPIYTGAEIPPGAAAVLVQERARIAGASLLLAEPLADNLNIRSRGEDARCGECIAPAGLRVNPAIVGALCSFGIAEVRVRRMPRVALVTTGAELVPVGPAAGGAVIDANGPMIAALLAEAGCLLTGRHHVADDEAALTACLAACRDGGADIIVTTGGASVGARDLVRAAVEGGGAAVHFHGVHMRPGKPVLFASHAAGPLVFGLPGNPVAALVAARFFLLHAVRALQGREAEAPLTLLPASKVGDGWSENGPTRVLKARMSGYGADARVEILPGQQSHRLRPLLEANAWLVTGGGLPARLFPLFDHA</sequence>
<evidence type="ECO:0000313" key="9">
    <source>
        <dbReference type="Proteomes" id="UP001589858"/>
    </source>
</evidence>
<keyword evidence="6" id="KW-0479">Metal-binding</keyword>
<dbReference type="InterPro" id="IPR036135">
    <property type="entry name" value="MoeA_linker/N_sf"/>
</dbReference>
<dbReference type="Gene3D" id="3.90.105.10">
    <property type="entry name" value="Molybdopterin biosynthesis moea protein, domain 2"/>
    <property type="match status" value="1"/>
</dbReference>
<dbReference type="EMBL" id="JBHLTM010000064">
    <property type="protein sequence ID" value="MFC0686323.1"/>
    <property type="molecule type" value="Genomic_DNA"/>
</dbReference>
<dbReference type="InterPro" id="IPR001453">
    <property type="entry name" value="MoaB/Mog_dom"/>
</dbReference>
<dbReference type="PANTHER" id="PTHR10192:SF5">
    <property type="entry name" value="GEPHYRIN"/>
    <property type="match status" value="1"/>
</dbReference>
<keyword evidence="6" id="KW-0460">Magnesium</keyword>
<comment type="caution">
    <text evidence="8">The sequence shown here is derived from an EMBL/GenBank/DDBJ whole genome shotgun (WGS) entry which is preliminary data.</text>
</comment>
<dbReference type="CDD" id="cd00887">
    <property type="entry name" value="MoeA"/>
    <property type="match status" value="1"/>
</dbReference>
<accession>A0ABV6SE38</accession>
<dbReference type="Proteomes" id="UP001589858">
    <property type="component" value="Unassembled WGS sequence"/>
</dbReference>
<dbReference type="InterPro" id="IPR005110">
    <property type="entry name" value="MoeA_linker/N"/>
</dbReference>
<evidence type="ECO:0000256" key="2">
    <source>
        <dbReference type="ARBA" id="ARBA00005046"/>
    </source>
</evidence>
<dbReference type="SUPFAM" id="SSF53218">
    <property type="entry name" value="Molybdenum cofactor biosynthesis proteins"/>
    <property type="match status" value="1"/>
</dbReference>
<comment type="cofactor">
    <cofactor evidence="6">
        <name>Mg(2+)</name>
        <dbReference type="ChEBI" id="CHEBI:18420"/>
    </cofactor>
</comment>
<keyword evidence="6" id="KW-0500">Molybdenum</keyword>
<feature type="domain" description="MoaB/Mog" evidence="7">
    <location>
        <begin position="183"/>
        <end position="322"/>
    </location>
</feature>
<reference evidence="8 9" key="1">
    <citation type="submission" date="2024-09" db="EMBL/GenBank/DDBJ databases">
        <authorList>
            <person name="Sun Q."/>
            <person name="Mori K."/>
        </authorList>
    </citation>
    <scope>NUCLEOTIDE SEQUENCE [LARGE SCALE GENOMIC DNA]</scope>
    <source>
        <strain evidence="8 9">CICC 11035S</strain>
    </source>
</reference>
<dbReference type="EC" id="2.10.1.1" evidence="6"/>
<evidence type="ECO:0000256" key="1">
    <source>
        <dbReference type="ARBA" id="ARBA00002901"/>
    </source>
</evidence>
<dbReference type="SUPFAM" id="SSF63882">
    <property type="entry name" value="MoeA N-terminal region -like"/>
    <property type="match status" value="1"/>
</dbReference>
<dbReference type="SMART" id="SM00852">
    <property type="entry name" value="MoCF_biosynth"/>
    <property type="match status" value="1"/>
</dbReference>